<dbReference type="GeneID" id="27984655"/>
<keyword evidence="1" id="KW-0812">Transmembrane</keyword>
<keyword evidence="1" id="KW-1133">Transmembrane helix</keyword>
<dbReference type="InterPro" id="IPR010004">
    <property type="entry name" value="Uncharacterised_Ycf66"/>
</dbReference>
<dbReference type="RefSeq" id="YP_009258412.1">
    <property type="nucleotide sequence ID" value="NC_030355.1"/>
</dbReference>
<keyword evidence="2" id="KW-0150">Chloroplast</keyword>
<geneLocation type="chloroplast" evidence="2"/>
<feature type="transmembrane region" description="Helical" evidence="1">
    <location>
        <begin position="53"/>
        <end position="72"/>
    </location>
</feature>
<reference evidence="2" key="1">
    <citation type="journal article" date="2016" name="Front. Plant Sci.">
        <title>Comparative Chloroplast Genome Analyses of Streptophyte Green Algae Uncover Major Structural Alterations in the Klebsormidiophyceae, Coleochaetophyceae and Zygnematophyceae.</title>
        <authorList>
            <person name="Lemieux C."/>
            <person name="Otis C."/>
            <person name="Turmel M."/>
        </authorList>
    </citation>
    <scope>NUCLEOTIDE SEQUENCE</scope>
</reference>
<dbReference type="Pfam" id="PF07444">
    <property type="entry name" value="Ycf66_N"/>
    <property type="match status" value="1"/>
</dbReference>
<proteinExistence type="predicted"/>
<feature type="transmembrane region" description="Helical" evidence="1">
    <location>
        <begin position="22"/>
        <end position="41"/>
    </location>
</feature>
<evidence type="ECO:0000313" key="2">
    <source>
        <dbReference type="EMBL" id="ANI25337.1"/>
    </source>
</evidence>
<name>A0A191T4M5_SPIMX</name>
<feature type="transmembrane region" description="Helical" evidence="1">
    <location>
        <begin position="78"/>
        <end position="100"/>
    </location>
</feature>
<dbReference type="AlphaFoldDB" id="A0A191T4M5"/>
<evidence type="ECO:0000256" key="1">
    <source>
        <dbReference type="SAM" id="Phobius"/>
    </source>
</evidence>
<dbReference type="EMBL" id="KU646489">
    <property type="protein sequence ID" value="ANI25337.1"/>
    <property type="molecule type" value="Genomic_DNA"/>
</dbReference>
<organism evidence="2">
    <name type="scientific">Spirogyra maxima</name>
    <name type="common">Green alga</name>
    <dbReference type="NCBI Taxonomy" id="3180"/>
    <lineage>
        <taxon>Eukaryota</taxon>
        <taxon>Viridiplantae</taxon>
        <taxon>Streptophyta</taxon>
        <taxon>Zygnematophyceae</taxon>
        <taxon>Zygnematophycidae</taxon>
        <taxon>Spirogyrales</taxon>
        <taxon>Spirogyraceae</taxon>
        <taxon>Spirogyra</taxon>
    </lineage>
</organism>
<sequence length="163" mass="18707">MCIYDGYLSFKYGGFFMIHMELAPSTLLGLGLTMAGILLYFIRIKQKNISKDYDLFFSSVAFLCGGILIFQGWRLDPILLLCQMMSGLTAIFFIIETLYLRNFNTANQSGDLNYYLHGAGQNYLIKKIIFNKENPIFDKKKSRGKNIINNSLTIDYTLPIDYD</sequence>
<protein>
    <submittedName>
        <fullName evidence="2">Hypothetical chloroplast RF66</fullName>
    </submittedName>
</protein>
<keyword evidence="2" id="KW-0934">Plastid</keyword>
<gene>
    <name evidence="2" type="primary">ycf66</name>
</gene>
<keyword evidence="1" id="KW-0472">Membrane</keyword>
<accession>A0A191T4M5</accession>